<reference evidence="10" key="1">
    <citation type="submission" date="2016-10" db="EMBL/GenBank/DDBJ databases">
        <authorList>
            <person name="Varghese N."/>
            <person name="Submissions S."/>
        </authorList>
    </citation>
    <scope>NUCLEOTIDE SEQUENCE [LARGE SCALE GENOMIC DNA]</scope>
    <source>
        <strain evidence="10">XBD2006</strain>
    </source>
</reference>
<dbReference type="EMBL" id="FMUR01000007">
    <property type="protein sequence ID" value="SCY07724.1"/>
    <property type="molecule type" value="Genomic_DNA"/>
</dbReference>
<evidence type="ECO:0000256" key="4">
    <source>
        <dbReference type="ARBA" id="ARBA00022801"/>
    </source>
</evidence>
<proteinExistence type="predicted"/>
<dbReference type="AlphaFoldDB" id="A0A1G5CZ63"/>
<gene>
    <name evidence="9" type="ORF">SAMN02910451_01302</name>
</gene>
<keyword evidence="6 7" id="KW-0472">Membrane</keyword>
<keyword evidence="5 7" id="KW-1133">Transmembrane helix</keyword>
<keyword evidence="3 7" id="KW-0812">Transmembrane</keyword>
<dbReference type="PANTHER" id="PTHR14969:SF62">
    <property type="entry name" value="DECAPRENYLPHOSPHORYL-5-PHOSPHORIBOSE PHOSPHATASE RV3807C-RELATED"/>
    <property type="match status" value="1"/>
</dbReference>
<dbReference type="SUPFAM" id="SSF48317">
    <property type="entry name" value="Acid phosphatase/Vanadium-dependent haloperoxidase"/>
    <property type="match status" value="1"/>
</dbReference>
<dbReference type="InterPro" id="IPR036938">
    <property type="entry name" value="PAP2/HPO_sf"/>
</dbReference>
<comment type="subcellular location">
    <subcellularLocation>
        <location evidence="1">Cell membrane</location>
        <topology evidence="1">Multi-pass membrane protein</topology>
    </subcellularLocation>
</comment>
<keyword evidence="2" id="KW-1003">Cell membrane</keyword>
<protein>
    <submittedName>
        <fullName evidence="9">Undecaprenyl-diphosphatase</fullName>
    </submittedName>
</protein>
<feature type="transmembrane region" description="Helical" evidence="7">
    <location>
        <begin position="131"/>
        <end position="151"/>
    </location>
</feature>
<dbReference type="Gene3D" id="1.20.144.10">
    <property type="entry name" value="Phosphatidic acid phosphatase type 2/haloperoxidase"/>
    <property type="match status" value="1"/>
</dbReference>
<dbReference type="GO" id="GO:0016787">
    <property type="term" value="F:hydrolase activity"/>
    <property type="evidence" value="ECO:0007669"/>
    <property type="project" value="UniProtKB-KW"/>
</dbReference>
<keyword evidence="4" id="KW-0378">Hydrolase</keyword>
<dbReference type="PANTHER" id="PTHR14969">
    <property type="entry name" value="SPHINGOSINE-1-PHOSPHATE PHOSPHOHYDROLASE"/>
    <property type="match status" value="1"/>
</dbReference>
<feature type="transmembrane region" description="Helical" evidence="7">
    <location>
        <begin position="157"/>
        <end position="182"/>
    </location>
</feature>
<name>A0A1G5CZ63_9FIRM</name>
<evidence type="ECO:0000256" key="5">
    <source>
        <dbReference type="ARBA" id="ARBA00022989"/>
    </source>
</evidence>
<evidence type="ECO:0000256" key="3">
    <source>
        <dbReference type="ARBA" id="ARBA00022692"/>
    </source>
</evidence>
<evidence type="ECO:0000256" key="1">
    <source>
        <dbReference type="ARBA" id="ARBA00004651"/>
    </source>
</evidence>
<dbReference type="Proteomes" id="UP000183047">
    <property type="component" value="Unassembled WGS sequence"/>
</dbReference>
<dbReference type="GO" id="GO:0005886">
    <property type="term" value="C:plasma membrane"/>
    <property type="evidence" value="ECO:0007669"/>
    <property type="project" value="UniProtKB-SubCell"/>
</dbReference>
<organism evidence="9 10">
    <name type="scientific">Butyrivibrio hungatei</name>
    <dbReference type="NCBI Taxonomy" id="185008"/>
    <lineage>
        <taxon>Bacteria</taxon>
        <taxon>Bacillati</taxon>
        <taxon>Bacillota</taxon>
        <taxon>Clostridia</taxon>
        <taxon>Lachnospirales</taxon>
        <taxon>Lachnospiraceae</taxon>
        <taxon>Butyrivibrio</taxon>
    </lineage>
</organism>
<evidence type="ECO:0000313" key="9">
    <source>
        <dbReference type="EMBL" id="SCY07724.1"/>
    </source>
</evidence>
<dbReference type="InterPro" id="IPR000326">
    <property type="entry name" value="PAP2/HPO"/>
</dbReference>
<dbReference type="RefSeq" id="WP_242871822.1">
    <property type="nucleotide sequence ID" value="NZ_FMUR01000007.1"/>
</dbReference>
<evidence type="ECO:0000256" key="6">
    <source>
        <dbReference type="ARBA" id="ARBA00023136"/>
    </source>
</evidence>
<feature type="domain" description="Phosphatidic acid phosphatase type 2/haloperoxidase" evidence="8">
    <location>
        <begin position="62"/>
        <end position="172"/>
    </location>
</feature>
<evidence type="ECO:0000256" key="2">
    <source>
        <dbReference type="ARBA" id="ARBA00022475"/>
    </source>
</evidence>
<dbReference type="SMART" id="SM00014">
    <property type="entry name" value="acidPPc"/>
    <property type="match status" value="1"/>
</dbReference>
<evidence type="ECO:0000259" key="8">
    <source>
        <dbReference type="SMART" id="SM00014"/>
    </source>
</evidence>
<keyword evidence="10" id="KW-1185">Reference proteome</keyword>
<evidence type="ECO:0000313" key="10">
    <source>
        <dbReference type="Proteomes" id="UP000183047"/>
    </source>
</evidence>
<feature type="transmembrane region" description="Helical" evidence="7">
    <location>
        <begin position="62"/>
        <end position="81"/>
    </location>
</feature>
<evidence type="ECO:0000256" key="7">
    <source>
        <dbReference type="SAM" id="Phobius"/>
    </source>
</evidence>
<accession>A0A1G5CZ63</accession>
<sequence>MPENLGKIFYMDWELDFLHHLQNIHTPELDKKMLFFTGLGDKTILIALFLLALIIIPKTRKYGIQMAIAVVISVLIVNVGIKPFVKRCRPCWLEPNVPLLIPVPHDYSFPSGHTNAFFAMATALYLKDKKLGLPALALASIVAFSRMYLFVHWPTDVVGGIITGFVSGKISYKLTNPFSGLFKKKKRRRR</sequence>
<dbReference type="CDD" id="cd01610">
    <property type="entry name" value="PAP2_like"/>
    <property type="match status" value="1"/>
</dbReference>
<dbReference type="Pfam" id="PF01569">
    <property type="entry name" value="PAP2"/>
    <property type="match status" value="1"/>
</dbReference>
<feature type="transmembrane region" description="Helical" evidence="7">
    <location>
        <begin position="33"/>
        <end position="56"/>
    </location>
</feature>